<dbReference type="PANTHER" id="PTHR10566">
    <property type="entry name" value="CHAPERONE-ACTIVITY OF BC1 COMPLEX CABC1 -RELATED"/>
    <property type="match status" value="1"/>
</dbReference>
<gene>
    <name evidence="3" type="ORF">G4177_24895</name>
</gene>
<name>A0ABR9PU30_9BACT</name>
<reference evidence="3 4" key="1">
    <citation type="submission" date="2020-02" db="EMBL/GenBank/DDBJ databases">
        <authorList>
            <person name="Babadi Z.K."/>
            <person name="Risdian C."/>
            <person name="Ebrahimipour G.H."/>
            <person name="Wink J."/>
        </authorList>
    </citation>
    <scope>NUCLEOTIDE SEQUENCE [LARGE SCALE GENOMIC DNA]</scope>
    <source>
        <strain evidence="3 4">ZKHCc1 1396</strain>
    </source>
</reference>
<dbReference type="Proteomes" id="UP001516472">
    <property type="component" value="Unassembled WGS sequence"/>
</dbReference>
<dbReference type="PANTHER" id="PTHR10566:SF113">
    <property type="entry name" value="PROTEIN ACTIVITY OF BC1 COMPLEX KINASE 7, CHLOROPLASTIC"/>
    <property type="match status" value="1"/>
</dbReference>
<proteinExistence type="inferred from homology"/>
<evidence type="ECO:0000259" key="2">
    <source>
        <dbReference type="Pfam" id="PF03109"/>
    </source>
</evidence>
<dbReference type="InterPro" id="IPR050154">
    <property type="entry name" value="UbiB_kinase"/>
</dbReference>
<dbReference type="InterPro" id="IPR011009">
    <property type="entry name" value="Kinase-like_dom_sf"/>
</dbReference>
<evidence type="ECO:0000256" key="1">
    <source>
        <dbReference type="ARBA" id="ARBA00009670"/>
    </source>
</evidence>
<accession>A0ABR9PU30</accession>
<evidence type="ECO:0000313" key="3">
    <source>
        <dbReference type="EMBL" id="MBE4751416.1"/>
    </source>
</evidence>
<comment type="caution">
    <text evidence="3">The sequence shown here is derived from an EMBL/GenBank/DDBJ whole genome shotgun (WGS) entry which is preliminary data.</text>
</comment>
<sequence length="509" mass="55632">MRTGLRRWWELGQVARASTRLRRGARPQEAEDARRELAERLLGLRGLPQKVGQVLTLAELGSQTPGFGSLAEAPSPLAPEAALAELSRRLGRPWRQVFTSLDGGGIAASLGQVHRGVLQDGRAVAVKLRHPGIADAVRSDLRALGWLAAPLGGWRGKLDLSAYRHELAQMLQQELDYHHEARLLREAGARMADVPGVVVPVPVDALIREDLLVMSWVDGEPLSEARRWSEADRRALSTTLVRLFLHGLFTWGALHADPHPGNYRVSRGPEGGPRLGVLDFGCVKALPAELTTGLGRLLSLLRAPGSEPDPRMLLAAWVTLGFTPELLEPMAEVLPAVSRVLLEPFLQEGPFHVARWRLGERLTEALGPHRWNFRAAGPASLLFVLRAFHGLVRHLDVLEAPIAWGPLLDEARSPSLPPPPLPPEAHAAGTARYLRVRVMEGAHTRVALTFRAEVTAHLEELLPEDLGPRLAARGLNPAAIAASAVAAGLRPSELFHLDEGERHVRVWLE</sequence>
<dbReference type="InterPro" id="IPR004147">
    <property type="entry name" value="ABC1_dom"/>
</dbReference>
<comment type="similarity">
    <text evidence="1">Belongs to the protein kinase superfamily. ADCK protein kinase family.</text>
</comment>
<feature type="domain" description="ABC1 atypical kinase-like" evidence="2">
    <location>
        <begin position="85"/>
        <end position="294"/>
    </location>
</feature>
<dbReference type="EMBL" id="JAAIYO010000008">
    <property type="protein sequence ID" value="MBE4751416.1"/>
    <property type="molecule type" value="Genomic_DNA"/>
</dbReference>
<dbReference type="Pfam" id="PF03109">
    <property type="entry name" value="ABC1"/>
    <property type="match status" value="1"/>
</dbReference>
<protein>
    <recommendedName>
        <fullName evidence="2">ABC1 atypical kinase-like domain-containing protein</fullName>
    </recommendedName>
</protein>
<organism evidence="3 4">
    <name type="scientific">Corallococcus soli</name>
    <dbReference type="NCBI Taxonomy" id="2710757"/>
    <lineage>
        <taxon>Bacteria</taxon>
        <taxon>Pseudomonadati</taxon>
        <taxon>Myxococcota</taxon>
        <taxon>Myxococcia</taxon>
        <taxon>Myxococcales</taxon>
        <taxon>Cystobacterineae</taxon>
        <taxon>Myxococcaceae</taxon>
        <taxon>Corallococcus</taxon>
    </lineage>
</organism>
<dbReference type="RefSeq" id="WP_193428625.1">
    <property type="nucleotide sequence ID" value="NZ_CBCSIP010000102.1"/>
</dbReference>
<keyword evidence="4" id="KW-1185">Reference proteome</keyword>
<dbReference type="SUPFAM" id="SSF56112">
    <property type="entry name" value="Protein kinase-like (PK-like)"/>
    <property type="match status" value="1"/>
</dbReference>
<evidence type="ECO:0000313" key="4">
    <source>
        <dbReference type="Proteomes" id="UP001516472"/>
    </source>
</evidence>